<evidence type="ECO:0000313" key="2">
    <source>
        <dbReference type="Proteomes" id="UP001082899"/>
    </source>
</evidence>
<dbReference type="Proteomes" id="UP001082899">
    <property type="component" value="Unassembled WGS sequence"/>
</dbReference>
<evidence type="ECO:0000313" key="1">
    <source>
        <dbReference type="EMBL" id="MCY0389597.1"/>
    </source>
</evidence>
<gene>
    <name evidence="1" type="ORF">OVY01_20840</name>
</gene>
<sequence>MSNFRVTVRTAAGVYRGRGACVSQQAALAAAHNRFGLAALAIVVVQVRN</sequence>
<protein>
    <submittedName>
        <fullName evidence="1">Uncharacterized protein</fullName>
    </submittedName>
</protein>
<proteinExistence type="predicted"/>
<keyword evidence="2" id="KW-1185">Reference proteome</keyword>
<reference evidence="1" key="1">
    <citation type="submission" date="2022-11" db="EMBL/GenBank/DDBJ databases">
        <title>Robbsia betulipollinis sp. nov., isolated from pollen of birch (Betula pendula).</title>
        <authorList>
            <person name="Shi H."/>
            <person name="Ambika Manirajan B."/>
            <person name="Ratering S."/>
            <person name="Geissler-Plaum R."/>
            <person name="Schnell S."/>
        </authorList>
    </citation>
    <scope>NUCLEOTIDE SEQUENCE</scope>
    <source>
        <strain evidence="1">Bb-Pol-6</strain>
    </source>
</reference>
<accession>A0ABT3ZTN2</accession>
<dbReference type="RefSeq" id="WP_267849490.1">
    <property type="nucleotide sequence ID" value="NZ_JAPMXC010000010.1"/>
</dbReference>
<organism evidence="1 2">
    <name type="scientific">Robbsia betulipollinis</name>
    <dbReference type="NCBI Taxonomy" id="2981849"/>
    <lineage>
        <taxon>Bacteria</taxon>
        <taxon>Pseudomonadati</taxon>
        <taxon>Pseudomonadota</taxon>
        <taxon>Betaproteobacteria</taxon>
        <taxon>Burkholderiales</taxon>
        <taxon>Burkholderiaceae</taxon>
        <taxon>Robbsia</taxon>
    </lineage>
</organism>
<name>A0ABT3ZTN2_9BURK</name>
<dbReference type="EMBL" id="JAPMXC010000010">
    <property type="protein sequence ID" value="MCY0389597.1"/>
    <property type="molecule type" value="Genomic_DNA"/>
</dbReference>
<comment type="caution">
    <text evidence="1">The sequence shown here is derived from an EMBL/GenBank/DDBJ whole genome shotgun (WGS) entry which is preliminary data.</text>
</comment>